<keyword evidence="4" id="KW-1185">Reference proteome</keyword>
<protein>
    <submittedName>
        <fullName evidence="3">ABC transporter substrate-binding protein</fullName>
    </submittedName>
</protein>
<sequence>MIRIVPALTTATADYVIYCAGCDAQGRVEVGMAGTRLRAVLAAVLVMALSAGCAQGAAPAAPPRTVIDATGAAVALPATVDRIADAWPAHTEVVRMLGAGDRIVATVLTRSAAPWLYEIQPSLDRVPTVFTNSTVSTEELLQTRPDVLFTDRGTQIAAKTDELGIPTVQLGFQNYPDLKQMVSTTAEVLGGDAPARAVAYNDYLDRTLAQVTGRTRDLPEQARPSVLHVYSLDPLVVDGTGSIIDEWITAAGGRNAAQVQGNVTPVSTEQVAAWNPDVVILAKSAFVARDTGAQTVDKLRADPFWSRLPAVAGDRVVVNPAGGWHWARYGVESALQLRWAATVLHPDRFGDIDMVAETRSFYQQFLDHPLDDAQARRMLAAQDPE</sequence>
<evidence type="ECO:0000259" key="2">
    <source>
        <dbReference type="PROSITE" id="PS50983"/>
    </source>
</evidence>
<evidence type="ECO:0000256" key="1">
    <source>
        <dbReference type="ARBA" id="ARBA00008814"/>
    </source>
</evidence>
<organism evidence="3 4">
    <name type="scientific">Pseudonocardia saturnea</name>
    <dbReference type="NCBI Taxonomy" id="33909"/>
    <lineage>
        <taxon>Bacteria</taxon>
        <taxon>Bacillati</taxon>
        <taxon>Actinomycetota</taxon>
        <taxon>Actinomycetes</taxon>
        <taxon>Pseudonocardiales</taxon>
        <taxon>Pseudonocardiaceae</taxon>
        <taxon>Pseudonocardia</taxon>
    </lineage>
</organism>
<dbReference type="PROSITE" id="PS50983">
    <property type="entry name" value="FE_B12_PBP"/>
    <property type="match status" value="1"/>
</dbReference>
<gene>
    <name evidence="3" type="ORF">PSA01_42110</name>
</gene>
<name>A0ABQ0S2M9_9PSEU</name>
<proteinExistence type="inferred from homology"/>
<reference evidence="3 4" key="1">
    <citation type="submission" date="2019-06" db="EMBL/GenBank/DDBJ databases">
        <title>Whole genome shotgun sequence of Pseudonocardia saturnea NBRC 14499.</title>
        <authorList>
            <person name="Hosoyama A."/>
            <person name="Uohara A."/>
            <person name="Ohji S."/>
            <person name="Ichikawa N."/>
        </authorList>
    </citation>
    <scope>NUCLEOTIDE SEQUENCE [LARGE SCALE GENOMIC DNA]</scope>
    <source>
        <strain evidence="3 4">NBRC 14499</strain>
    </source>
</reference>
<dbReference type="Proteomes" id="UP000320693">
    <property type="component" value="Unassembled WGS sequence"/>
</dbReference>
<dbReference type="InterPro" id="IPR002491">
    <property type="entry name" value="ABC_transptr_periplasmic_BD"/>
</dbReference>
<evidence type="ECO:0000313" key="4">
    <source>
        <dbReference type="Proteomes" id="UP000320693"/>
    </source>
</evidence>
<comment type="caution">
    <text evidence="3">The sequence shown here is derived from an EMBL/GenBank/DDBJ whole genome shotgun (WGS) entry which is preliminary data.</text>
</comment>
<dbReference type="PANTHER" id="PTHR30535">
    <property type="entry name" value="VITAMIN B12-BINDING PROTEIN"/>
    <property type="match status" value="1"/>
</dbReference>
<comment type="similarity">
    <text evidence="1">Belongs to the bacterial solute-binding protein 8 family.</text>
</comment>
<dbReference type="SUPFAM" id="SSF53807">
    <property type="entry name" value="Helical backbone' metal receptor"/>
    <property type="match status" value="1"/>
</dbReference>
<dbReference type="EMBL" id="BJNH01000050">
    <property type="protein sequence ID" value="GEC27182.1"/>
    <property type="molecule type" value="Genomic_DNA"/>
</dbReference>
<dbReference type="InterPro" id="IPR050902">
    <property type="entry name" value="ABC_Transporter_SBP"/>
</dbReference>
<accession>A0ABQ0S2M9</accession>
<dbReference type="PANTHER" id="PTHR30535:SF34">
    <property type="entry name" value="MOLYBDATE-BINDING PROTEIN MOLA"/>
    <property type="match status" value="1"/>
</dbReference>
<dbReference type="Pfam" id="PF01497">
    <property type="entry name" value="Peripla_BP_2"/>
    <property type="match status" value="1"/>
</dbReference>
<feature type="domain" description="Fe/B12 periplasmic-binding" evidence="2">
    <location>
        <begin position="82"/>
        <end position="348"/>
    </location>
</feature>
<dbReference type="Gene3D" id="3.40.50.1980">
    <property type="entry name" value="Nitrogenase molybdenum iron protein domain"/>
    <property type="match status" value="2"/>
</dbReference>
<evidence type="ECO:0000313" key="3">
    <source>
        <dbReference type="EMBL" id="GEC27182.1"/>
    </source>
</evidence>